<dbReference type="Proteomes" id="UP000001631">
    <property type="component" value="Unassembled WGS sequence"/>
</dbReference>
<evidence type="ECO:0000313" key="2">
    <source>
        <dbReference type="EMBL" id="EEH06844.1"/>
    </source>
</evidence>
<feature type="chain" id="PRO_5002901065" evidence="1">
    <location>
        <begin position="21"/>
        <end position="227"/>
    </location>
</feature>
<keyword evidence="3" id="KW-1185">Reference proteome</keyword>
<gene>
    <name evidence="2" type="ORF">HCBG_05064</name>
</gene>
<dbReference type="GeneID" id="69038080"/>
<dbReference type="HOGENOM" id="CLU_1219404_0_0_1"/>
<protein>
    <submittedName>
        <fullName evidence="2">Uncharacterized protein</fullName>
    </submittedName>
</protein>
<feature type="signal peptide" evidence="1">
    <location>
        <begin position="1"/>
        <end position="20"/>
    </location>
</feature>
<reference evidence="2" key="1">
    <citation type="submission" date="2009-02" db="EMBL/GenBank/DDBJ databases">
        <title>The Genome Sequence of Ajellomyces capsulatus strain G186AR.</title>
        <authorList>
            <consortium name="The Broad Institute Genome Sequencing Platform"/>
            <person name="Champion M."/>
            <person name="Cuomo C."/>
            <person name="Ma L.-J."/>
            <person name="Henn M.R."/>
            <person name="Sil A."/>
            <person name="Goldman B."/>
            <person name="Young S.K."/>
            <person name="Kodira C.D."/>
            <person name="Zeng Q."/>
            <person name="Koehrsen M."/>
            <person name="Alvarado L."/>
            <person name="Berlin A."/>
            <person name="Borenstein D."/>
            <person name="Chen Z."/>
            <person name="Engels R."/>
            <person name="Freedman E."/>
            <person name="Gellesch M."/>
            <person name="Goldberg J."/>
            <person name="Griggs A."/>
            <person name="Gujja S."/>
            <person name="Heiman D."/>
            <person name="Hepburn T."/>
            <person name="Howarth C."/>
            <person name="Jen D."/>
            <person name="Larson L."/>
            <person name="Lewis B."/>
            <person name="Mehta T."/>
            <person name="Park D."/>
            <person name="Pearson M."/>
            <person name="Roberts A."/>
            <person name="Saif S."/>
            <person name="Shea T."/>
            <person name="Shenoy N."/>
            <person name="Sisk P."/>
            <person name="Stolte C."/>
            <person name="Sykes S."/>
            <person name="Walk T."/>
            <person name="White J."/>
            <person name="Yandava C."/>
            <person name="Klein B."/>
            <person name="McEwen J.G."/>
            <person name="Puccia R."/>
            <person name="Goldman G.H."/>
            <person name="Felipe M.S."/>
            <person name="Nino-Vega G."/>
            <person name="San-Blas G."/>
            <person name="Taylor J."/>
            <person name="Mendoza L."/>
            <person name="Galagan J."/>
            <person name="Nusbaum C."/>
            <person name="Birren B."/>
        </authorList>
    </citation>
    <scope>NUCLEOTIDE SEQUENCE</scope>
    <source>
        <strain evidence="2">G186AR</strain>
    </source>
</reference>
<organism evidence="2 3">
    <name type="scientific">Ajellomyces capsulatus (strain G186AR / H82 / ATCC MYA-2454 / RMSCC 2432)</name>
    <name type="common">Darling's disease fungus</name>
    <name type="synonym">Histoplasma capsulatum</name>
    <dbReference type="NCBI Taxonomy" id="447093"/>
    <lineage>
        <taxon>Eukaryota</taxon>
        <taxon>Fungi</taxon>
        <taxon>Dikarya</taxon>
        <taxon>Ascomycota</taxon>
        <taxon>Pezizomycotina</taxon>
        <taxon>Eurotiomycetes</taxon>
        <taxon>Eurotiomycetidae</taxon>
        <taxon>Onygenales</taxon>
        <taxon>Ajellomycetaceae</taxon>
        <taxon>Histoplasma</taxon>
    </lineage>
</organism>
<evidence type="ECO:0000256" key="1">
    <source>
        <dbReference type="SAM" id="SignalP"/>
    </source>
</evidence>
<accession>C0NPI4</accession>
<dbReference type="EMBL" id="GG663368">
    <property type="protein sequence ID" value="EEH06844.1"/>
    <property type="molecule type" value="Genomic_DNA"/>
</dbReference>
<dbReference type="AlphaFoldDB" id="C0NPI4"/>
<evidence type="ECO:0000313" key="3">
    <source>
        <dbReference type="Proteomes" id="UP000001631"/>
    </source>
</evidence>
<sequence length="227" mass="25126">MSVVEAGSFIILVLWDTSYGILSFTEHSRLPSSTKQRNHATGQAQRIHVAIHTRCCRQGLIGPREQLFGAMLECPWRRKEPHKVQNQILKLLGLYSLSGIRLNEAVILNMPALMDWGVEGSVVQRVVTRTIPLTLARLRFHTVFPATSEPGIPPEIARIIDEACRLNASVCLGSIESLQATSRRRFSGKHELFPGTSFWFPESHGLLFVISAAGYAALLSAQKQGLG</sequence>
<name>C0NPI4_AJECG</name>
<dbReference type="RefSeq" id="XP_045287325.1">
    <property type="nucleotide sequence ID" value="XM_045432113.1"/>
</dbReference>
<proteinExistence type="predicted"/>
<dbReference type="InParanoid" id="C0NPI4"/>
<keyword evidence="1" id="KW-0732">Signal</keyword>